<name>A0ABQ5DU52_9ASTR</name>
<sequence length="888" mass="100659">MVLREPDSGKYQPLPEVQGNGKEKVVDEQAAHDLLTLQTPTKKSPVDQFIFQRCPPMHTEPTGQADSPSLDAELPLTDSETESDEEVPVINAGDQDEGQAGPNPGEQDEGQAGPNPGEQDDGQAGSNPGDAAESQPQPSHVVHAGPNLEHMDLETTDASTQQKPEQIDEEFTTTAYPNFFVEKTHEEEPGKTNAEAEFQSMVSVPIHQDTSSVPLMTTPVIDLTKSQSDSPLPTSTATTSTITTTTTLPPPPLQSTTDPILVCRIGELEQHITDPIQSNLALEEMLNKHGSRLYRLENLNIPHQVSKAVDEIRVDWAMQAPLRASFRNLPIVDMKEILQQRMFDDNTYKSHKVHNDLYEALQKSVELDYSNQHLADQEEALGASGASGTSGASGSSQLPPPPPPLSTGTSGSTQQQGTDIPGAQELSPSDYLMQDDSIPEEQVHLSDDEDSENDHQPKADSRKDWWKPLPEEEIPATPEPAWTIPSSNKSDVVNNWASALATTYEPPAKNLLLAKIGDMTTFMNWYCQKVKKTVLTQADFEGQAYEVVKAFYPDVIHLQFQMEECHKMLTSQVDWTNPEGDHVRIDGSNPALSISKIKAASYPDFGLELLVPEQMWIDDVCTYDISAKYGISHRWFNRQKFYIDRHDSPSRKKDVRTYTRILSVIRIKAYSRYEYDYLSEIVLRRADFQEYTITKKYFKNLYLSDFEDLNLLLLQGHLDHLPGSDKRMLSTAVKQWTRNLVIRQWVEDFQLGIKSYQTQLDLTKPEWDPTGYEFKHDYTIIESPRAIVFLVDNNDQKIMMFNEIYKFSDGTLTRILEALDYRVKEFKVKRLNQGMNTRFWTQKDVTRSKEFIAAIERRPKTRRIFRNLECFVGGRVRDIDYRLLQRTE</sequence>
<reference evidence="2" key="2">
    <citation type="submission" date="2022-01" db="EMBL/GenBank/DDBJ databases">
        <authorList>
            <person name="Yamashiro T."/>
            <person name="Shiraishi A."/>
            <person name="Satake H."/>
            <person name="Nakayama K."/>
        </authorList>
    </citation>
    <scope>NUCLEOTIDE SEQUENCE</scope>
</reference>
<dbReference type="Proteomes" id="UP001151760">
    <property type="component" value="Unassembled WGS sequence"/>
</dbReference>
<feature type="region of interest" description="Disordered" evidence="1">
    <location>
        <begin position="442"/>
        <end position="486"/>
    </location>
</feature>
<protein>
    <submittedName>
        <fullName evidence="2">Uncharacterized protein</fullName>
    </submittedName>
</protein>
<comment type="caution">
    <text evidence="2">The sequence shown here is derived from an EMBL/GenBank/DDBJ whole genome shotgun (WGS) entry which is preliminary data.</text>
</comment>
<feature type="region of interest" description="Disordered" evidence="1">
    <location>
        <begin position="381"/>
        <end position="430"/>
    </location>
</feature>
<evidence type="ECO:0000313" key="2">
    <source>
        <dbReference type="EMBL" id="GJT41867.1"/>
    </source>
</evidence>
<reference evidence="2" key="1">
    <citation type="journal article" date="2022" name="Int. J. Mol. Sci.">
        <title>Draft Genome of Tanacetum Coccineum: Genomic Comparison of Closely Related Tanacetum-Family Plants.</title>
        <authorList>
            <person name="Yamashiro T."/>
            <person name="Shiraishi A."/>
            <person name="Nakayama K."/>
            <person name="Satake H."/>
        </authorList>
    </citation>
    <scope>NUCLEOTIDE SEQUENCE</scope>
</reference>
<feature type="region of interest" description="Disordered" evidence="1">
    <location>
        <begin position="1"/>
        <end position="144"/>
    </location>
</feature>
<evidence type="ECO:0000256" key="1">
    <source>
        <dbReference type="SAM" id="MobiDB-lite"/>
    </source>
</evidence>
<feature type="compositionally biased region" description="Basic and acidic residues" evidence="1">
    <location>
        <begin position="453"/>
        <end position="470"/>
    </location>
</feature>
<feature type="compositionally biased region" description="Low complexity" evidence="1">
    <location>
        <begin position="230"/>
        <end position="247"/>
    </location>
</feature>
<dbReference type="EMBL" id="BQNB010015596">
    <property type="protein sequence ID" value="GJT41867.1"/>
    <property type="molecule type" value="Genomic_DNA"/>
</dbReference>
<accession>A0ABQ5DU52</accession>
<feature type="compositionally biased region" description="Low complexity" evidence="1">
    <location>
        <begin position="406"/>
        <end position="418"/>
    </location>
</feature>
<organism evidence="2 3">
    <name type="scientific">Tanacetum coccineum</name>
    <dbReference type="NCBI Taxonomy" id="301880"/>
    <lineage>
        <taxon>Eukaryota</taxon>
        <taxon>Viridiplantae</taxon>
        <taxon>Streptophyta</taxon>
        <taxon>Embryophyta</taxon>
        <taxon>Tracheophyta</taxon>
        <taxon>Spermatophyta</taxon>
        <taxon>Magnoliopsida</taxon>
        <taxon>eudicotyledons</taxon>
        <taxon>Gunneridae</taxon>
        <taxon>Pentapetalae</taxon>
        <taxon>asterids</taxon>
        <taxon>campanulids</taxon>
        <taxon>Asterales</taxon>
        <taxon>Asteraceae</taxon>
        <taxon>Asteroideae</taxon>
        <taxon>Anthemideae</taxon>
        <taxon>Anthemidinae</taxon>
        <taxon>Tanacetum</taxon>
    </lineage>
</organism>
<gene>
    <name evidence="2" type="ORF">Tco_0941732</name>
</gene>
<feature type="region of interest" description="Disordered" evidence="1">
    <location>
        <begin position="224"/>
        <end position="255"/>
    </location>
</feature>
<feature type="compositionally biased region" description="Low complexity" evidence="1">
    <location>
        <begin position="382"/>
        <end position="397"/>
    </location>
</feature>
<keyword evidence="3" id="KW-1185">Reference proteome</keyword>
<proteinExistence type="predicted"/>
<feature type="compositionally biased region" description="Basic and acidic residues" evidence="1">
    <location>
        <begin position="21"/>
        <end position="31"/>
    </location>
</feature>
<evidence type="ECO:0000313" key="3">
    <source>
        <dbReference type="Proteomes" id="UP001151760"/>
    </source>
</evidence>